<organism evidence="4 5">
    <name type="scientific">Kibdelosporangium lantanae</name>
    <dbReference type="NCBI Taxonomy" id="1497396"/>
    <lineage>
        <taxon>Bacteria</taxon>
        <taxon>Bacillati</taxon>
        <taxon>Actinomycetota</taxon>
        <taxon>Actinomycetes</taxon>
        <taxon>Pseudonocardiales</taxon>
        <taxon>Pseudonocardiaceae</taxon>
        <taxon>Kibdelosporangium</taxon>
    </lineage>
</organism>
<gene>
    <name evidence="4" type="ORF">ACFQ1S_09380</name>
</gene>
<dbReference type="InterPro" id="IPR036291">
    <property type="entry name" value="NAD(P)-bd_dom_sf"/>
</dbReference>
<dbReference type="Proteomes" id="UP001597045">
    <property type="component" value="Unassembled WGS sequence"/>
</dbReference>
<dbReference type="Gene3D" id="3.40.50.720">
    <property type="entry name" value="NAD(P)-binding Rossmann-like Domain"/>
    <property type="match status" value="2"/>
</dbReference>
<evidence type="ECO:0000313" key="4">
    <source>
        <dbReference type="EMBL" id="MFD1045758.1"/>
    </source>
</evidence>
<name>A0ABW3M4Z7_9PSEU</name>
<dbReference type="InterPro" id="IPR006140">
    <property type="entry name" value="D-isomer_DH_NAD-bd"/>
</dbReference>
<dbReference type="Pfam" id="PF02826">
    <property type="entry name" value="2-Hacid_dh_C"/>
    <property type="match status" value="1"/>
</dbReference>
<protein>
    <submittedName>
        <fullName evidence="4">NAD(P)-dependent oxidoreductase</fullName>
    </submittedName>
</protein>
<keyword evidence="1" id="KW-0560">Oxidoreductase</keyword>
<evidence type="ECO:0000256" key="1">
    <source>
        <dbReference type="ARBA" id="ARBA00023002"/>
    </source>
</evidence>
<keyword evidence="5" id="KW-1185">Reference proteome</keyword>
<proteinExistence type="predicted"/>
<reference evidence="5" key="1">
    <citation type="journal article" date="2019" name="Int. J. Syst. Evol. Microbiol.">
        <title>The Global Catalogue of Microorganisms (GCM) 10K type strain sequencing project: providing services to taxonomists for standard genome sequencing and annotation.</title>
        <authorList>
            <consortium name="The Broad Institute Genomics Platform"/>
            <consortium name="The Broad Institute Genome Sequencing Center for Infectious Disease"/>
            <person name="Wu L."/>
            <person name="Ma J."/>
        </authorList>
    </citation>
    <scope>NUCLEOTIDE SEQUENCE [LARGE SCALE GENOMIC DNA]</scope>
    <source>
        <strain evidence="5">JCM 31486</strain>
    </source>
</reference>
<evidence type="ECO:0000256" key="2">
    <source>
        <dbReference type="ARBA" id="ARBA00023027"/>
    </source>
</evidence>
<dbReference type="EMBL" id="JBHTIS010000401">
    <property type="protein sequence ID" value="MFD1045758.1"/>
    <property type="molecule type" value="Genomic_DNA"/>
</dbReference>
<dbReference type="PANTHER" id="PTHR43333:SF1">
    <property type="entry name" value="D-ISOMER SPECIFIC 2-HYDROXYACID DEHYDROGENASE NAD-BINDING DOMAIN-CONTAINING PROTEIN"/>
    <property type="match status" value="1"/>
</dbReference>
<evidence type="ECO:0000259" key="3">
    <source>
        <dbReference type="Pfam" id="PF02826"/>
    </source>
</evidence>
<dbReference type="SUPFAM" id="SSF51735">
    <property type="entry name" value="NAD(P)-binding Rossmann-fold domains"/>
    <property type="match status" value="1"/>
</dbReference>
<feature type="domain" description="D-isomer specific 2-hydroxyacid dehydrogenase NAD-binding" evidence="3">
    <location>
        <begin position="5"/>
        <end position="83"/>
    </location>
</feature>
<comment type="caution">
    <text evidence="4">The sequence shown here is derived from an EMBL/GenBank/DDBJ whole genome shotgun (WGS) entry which is preliminary data.</text>
</comment>
<keyword evidence="2" id="KW-0520">NAD</keyword>
<dbReference type="PANTHER" id="PTHR43333">
    <property type="entry name" value="2-HACID_DH_C DOMAIN-CONTAINING PROTEIN"/>
    <property type="match status" value="1"/>
</dbReference>
<accession>A0ABW3M4Z7</accession>
<evidence type="ECO:0000313" key="5">
    <source>
        <dbReference type="Proteomes" id="UP001597045"/>
    </source>
</evidence>
<sequence length="120" mass="13257">MWTPPHTPLTEGLINTGRLAMFRPSAYLVNIGRGPIVRLDDLNAALAAGQLAGAALDVFETEPLPSTHPLWQRENVLLTPHVAGAGPHSEERRFNVLVENARRFVNGEPLVNVVDKENWF</sequence>